<evidence type="ECO:0000313" key="2">
    <source>
        <dbReference type="WBParaSite" id="ALUE_0002261501-mRNA-1"/>
    </source>
</evidence>
<dbReference type="WBParaSite" id="ALUE_0002261501-mRNA-1">
    <property type="protein sequence ID" value="ALUE_0002261501-mRNA-1"/>
    <property type="gene ID" value="ALUE_0002261501"/>
</dbReference>
<reference evidence="2" key="1">
    <citation type="submission" date="2017-02" db="UniProtKB">
        <authorList>
            <consortium name="WormBaseParasite"/>
        </authorList>
    </citation>
    <scope>IDENTIFICATION</scope>
</reference>
<sequence>MLPYSMHDFFFFFPYSTKFYYRRNELTSVFRYYAQHRRFYRSKKKEHEKVKKIADRLMSYCDVMRDVSLFCASSGAWCVD</sequence>
<proteinExistence type="predicted"/>
<evidence type="ECO:0000313" key="1">
    <source>
        <dbReference type="Proteomes" id="UP000036681"/>
    </source>
</evidence>
<protein>
    <submittedName>
        <fullName evidence="2">MADS-box domain-containing protein</fullName>
    </submittedName>
</protein>
<accession>A0A0M3IV37</accession>
<organism evidence="1 2">
    <name type="scientific">Ascaris lumbricoides</name>
    <name type="common">Giant roundworm</name>
    <dbReference type="NCBI Taxonomy" id="6252"/>
    <lineage>
        <taxon>Eukaryota</taxon>
        <taxon>Metazoa</taxon>
        <taxon>Ecdysozoa</taxon>
        <taxon>Nematoda</taxon>
        <taxon>Chromadorea</taxon>
        <taxon>Rhabditida</taxon>
        <taxon>Spirurina</taxon>
        <taxon>Ascaridomorpha</taxon>
        <taxon>Ascaridoidea</taxon>
        <taxon>Ascarididae</taxon>
        <taxon>Ascaris</taxon>
    </lineage>
</organism>
<dbReference type="AlphaFoldDB" id="A0A0M3IV37"/>
<name>A0A0M3IV37_ASCLU</name>
<dbReference type="Proteomes" id="UP000036681">
    <property type="component" value="Unplaced"/>
</dbReference>
<keyword evidence="1" id="KW-1185">Reference proteome</keyword>